<evidence type="ECO:0000256" key="3">
    <source>
        <dbReference type="ARBA" id="ARBA00012214"/>
    </source>
</evidence>
<dbReference type="Proteomes" id="UP000050741">
    <property type="component" value="Unassembled WGS sequence"/>
</dbReference>
<keyword evidence="5 12" id="KW-0436">Ligase</keyword>
<evidence type="ECO:0000256" key="4">
    <source>
        <dbReference type="ARBA" id="ARBA00020821"/>
    </source>
</evidence>
<feature type="binding site" evidence="14">
    <location>
        <position position="191"/>
    </location>
    <ligand>
        <name>Mg(2+)</name>
        <dbReference type="ChEBI" id="CHEBI:18420"/>
    </ligand>
</feature>
<organism evidence="17 18">
    <name type="scientific">Globodera pallida</name>
    <name type="common">Potato cyst nematode worm</name>
    <name type="synonym">Heterodera pallida</name>
    <dbReference type="NCBI Taxonomy" id="36090"/>
    <lineage>
        <taxon>Eukaryota</taxon>
        <taxon>Metazoa</taxon>
        <taxon>Ecdysozoa</taxon>
        <taxon>Nematoda</taxon>
        <taxon>Chromadorea</taxon>
        <taxon>Rhabditida</taxon>
        <taxon>Tylenchina</taxon>
        <taxon>Tylenchomorpha</taxon>
        <taxon>Tylenchoidea</taxon>
        <taxon>Heteroderidae</taxon>
        <taxon>Heteroderinae</taxon>
        <taxon>Globodera</taxon>
    </lineage>
</organism>
<feature type="binding site" evidence="13">
    <location>
        <position position="189"/>
    </location>
    <ligand>
        <name>ATP</name>
        <dbReference type="ChEBI" id="CHEBI:30616"/>
    </ligand>
</feature>
<dbReference type="EC" id="6.3.2.3" evidence="3 12"/>
<comment type="pathway">
    <text evidence="1 12">Sulfur metabolism; glutathione biosynthesis; glutathione from L-cysteine and L-glutamate: step 2/2.</text>
</comment>
<dbReference type="InterPro" id="IPR037013">
    <property type="entry name" value="GSH-S_sub-bd_sf"/>
</dbReference>
<comment type="catalytic activity">
    <reaction evidence="11">
        <text>gamma-L-glutamyl-L-cysteine + glycine + ATP = glutathione + ADP + phosphate + H(+)</text>
        <dbReference type="Rhea" id="RHEA:13557"/>
        <dbReference type="ChEBI" id="CHEBI:15378"/>
        <dbReference type="ChEBI" id="CHEBI:30616"/>
        <dbReference type="ChEBI" id="CHEBI:43474"/>
        <dbReference type="ChEBI" id="CHEBI:57305"/>
        <dbReference type="ChEBI" id="CHEBI:57925"/>
        <dbReference type="ChEBI" id="CHEBI:58173"/>
        <dbReference type="ChEBI" id="CHEBI:456216"/>
        <dbReference type="EC" id="6.3.2.3"/>
    </reaction>
    <physiologicalReaction direction="left-to-right" evidence="11">
        <dbReference type="Rhea" id="RHEA:13558"/>
    </physiologicalReaction>
</comment>
<reference evidence="17" key="2">
    <citation type="submission" date="2014-05" db="EMBL/GenBank/DDBJ databases">
        <title>The genome and life-stage specific transcriptomes of Globodera pallida elucidate key aspects of plant parasitism by a cyst nematode.</title>
        <authorList>
            <person name="Cotton J.A."/>
            <person name="Lilley C.J."/>
            <person name="Jones L.M."/>
            <person name="Kikuchi T."/>
            <person name="Reid A.J."/>
            <person name="Thorpe P."/>
            <person name="Tsai I.J."/>
            <person name="Beasley H."/>
            <person name="Blok V."/>
            <person name="Cock P.J.A."/>
            <person name="Van den Akker S.E."/>
            <person name="Holroyd N."/>
            <person name="Hunt M."/>
            <person name="Mantelin S."/>
            <person name="Naghra H."/>
            <person name="Pain A."/>
            <person name="Palomares-Rius J.E."/>
            <person name="Zarowiecki M."/>
            <person name="Berriman M."/>
            <person name="Jones J.T."/>
            <person name="Urwin P.E."/>
        </authorList>
    </citation>
    <scope>NUCLEOTIDE SEQUENCE [LARGE SCALE GENOMIC DNA]</scope>
    <source>
        <strain evidence="17">Lindley</strain>
    </source>
</reference>
<evidence type="ECO:0000256" key="1">
    <source>
        <dbReference type="ARBA" id="ARBA00004965"/>
    </source>
</evidence>
<feature type="binding site" evidence="13">
    <location>
        <position position="165"/>
    </location>
    <ligand>
        <name>substrate</name>
    </ligand>
</feature>
<dbReference type="InterPro" id="IPR014709">
    <property type="entry name" value="Glutathione_synthase_C_euk"/>
</dbReference>
<keyword evidence="15" id="KW-0732">Signal</keyword>
<dbReference type="GO" id="GO:0004363">
    <property type="term" value="F:glutathione synthase activity"/>
    <property type="evidence" value="ECO:0007669"/>
    <property type="project" value="UniProtKB-UniRule"/>
</dbReference>
<name>A0A183C1Q4_GLOPA</name>
<feature type="signal peptide" evidence="15">
    <location>
        <begin position="1"/>
        <end position="22"/>
    </location>
</feature>
<dbReference type="UniPathway" id="UPA00142">
    <property type="reaction ID" value="UER00210"/>
</dbReference>
<evidence type="ECO:0000256" key="9">
    <source>
        <dbReference type="ARBA" id="ARBA00022840"/>
    </source>
</evidence>
<feature type="binding site" evidence="14">
    <location>
        <position position="189"/>
    </location>
    <ligand>
        <name>Mg(2+)</name>
        <dbReference type="ChEBI" id="CHEBI:18420"/>
    </ligand>
</feature>
<evidence type="ECO:0000259" key="16">
    <source>
        <dbReference type="Pfam" id="PF03199"/>
    </source>
</evidence>
<dbReference type="WBParaSite" id="GPLIN_000679800">
    <property type="protein sequence ID" value="GPLIN_000679800"/>
    <property type="gene ID" value="GPLIN_000679800"/>
</dbReference>
<dbReference type="InterPro" id="IPR005615">
    <property type="entry name" value="Glutathione_synthase"/>
</dbReference>
<evidence type="ECO:0000313" key="18">
    <source>
        <dbReference type="WBParaSite" id="GPLIN_000679800"/>
    </source>
</evidence>
<dbReference type="Gene3D" id="3.40.50.1760">
    <property type="entry name" value="Glutathione synthase, substrate-binding domain superfamily, eukaryotic"/>
    <property type="match status" value="2"/>
</dbReference>
<keyword evidence="17" id="KW-1185">Reference proteome</keyword>
<dbReference type="Pfam" id="PF03199">
    <property type="entry name" value="GSH_synthase"/>
    <property type="match status" value="1"/>
</dbReference>
<dbReference type="AlphaFoldDB" id="A0A183C1Q4"/>
<dbReference type="Pfam" id="PF03917">
    <property type="entry name" value="GSH_synth_ATP"/>
    <property type="match status" value="1"/>
</dbReference>
<keyword evidence="8 12" id="KW-0547">Nucleotide-binding</keyword>
<evidence type="ECO:0000256" key="15">
    <source>
        <dbReference type="SAM" id="SignalP"/>
    </source>
</evidence>
<dbReference type="SUPFAM" id="SSF56059">
    <property type="entry name" value="Glutathione synthetase ATP-binding domain-like"/>
    <property type="match status" value="1"/>
</dbReference>
<feature type="chain" id="PRO_5008146967" description="Glutathione synthetase" evidence="15">
    <location>
        <begin position="23"/>
        <end position="443"/>
    </location>
</feature>
<feature type="domain" description="Glutathione synthase substrate-binding" evidence="16">
    <location>
        <begin position="260"/>
        <end position="310"/>
    </location>
</feature>
<dbReference type="Gene3D" id="3.30.1490.80">
    <property type="match status" value="2"/>
</dbReference>
<evidence type="ECO:0000256" key="14">
    <source>
        <dbReference type="PIRSR" id="PIRSR001558-2"/>
    </source>
</evidence>
<feature type="binding site" evidence="13">
    <location>
        <position position="419"/>
    </location>
    <ligand>
        <name>substrate</name>
    </ligand>
</feature>
<evidence type="ECO:0000256" key="11">
    <source>
        <dbReference type="ARBA" id="ARBA00048871"/>
    </source>
</evidence>
<protein>
    <recommendedName>
        <fullName evidence="4 12">Glutathione synthetase</fullName>
        <shortName evidence="12">GSH-S</shortName>
        <ecNumber evidence="3 12">6.3.2.3</ecNumber>
    </recommendedName>
</protein>
<sequence length="443" mass="50086">MSNLTIFVVLFTFSASFFTCSTTNPSHHNSDEGENSSKKDEIKNIQNYASDVVKDEKHLGELALYAIEWAHNNGLVLLSRETDIVEFAPISLFPSPFPRRSFEKALSVQKDMNLLYFRVASDYEFMAEAFKDLIPVDAHIAKLWQIVKEVHEEGIRQPFTLLIQRADYMLNVVENPSAGEEQYQIKQVEVNGGSICGLGLKRRNSELHRQMLRKVGMDVSASPVNQPDVALVEALHMAWKQFGDPNALLILHLDPEDFSLRRNSDGRRVAVVYSNMSALGYAPKLHYDVQMEARKMIERSTAIKAPSLAIGISCTKKIQQDAMETPANYVLKPNRECGGNNYFDEQIPEAFQKFTPEERKAHILMQKLRPMAVPNYMLRPLQEPIEASVVPELGVYGFLLGNMVDGSVQHNVQQGYHFRSKFAHLNEGGITAGFGFYDTAYLF</sequence>
<dbReference type="InterPro" id="IPR014042">
    <property type="entry name" value="Glutathione_synthase_a-hlx"/>
</dbReference>
<reference evidence="17" key="1">
    <citation type="submission" date="2013-12" db="EMBL/GenBank/DDBJ databases">
        <authorList>
            <person name="Aslett M."/>
        </authorList>
    </citation>
    <scope>NUCLEOTIDE SEQUENCE [LARGE SCALE GENOMIC DNA]</scope>
    <source>
        <strain evidence="17">Lindley</strain>
    </source>
</reference>
<dbReference type="GO" id="GO:0005524">
    <property type="term" value="F:ATP binding"/>
    <property type="evidence" value="ECO:0007669"/>
    <property type="project" value="UniProtKB-UniRule"/>
</dbReference>
<dbReference type="Gene3D" id="1.10.1080.10">
    <property type="entry name" value="Glutathione Synthetase, Chain A, domain 3"/>
    <property type="match status" value="1"/>
</dbReference>
<keyword evidence="7 12" id="KW-0479">Metal-binding</keyword>
<keyword evidence="6 12" id="KW-0317">Glutathione biosynthesis</keyword>
<dbReference type="PIRSF" id="PIRSF001558">
    <property type="entry name" value="GSHase"/>
    <property type="match status" value="1"/>
</dbReference>
<evidence type="ECO:0000256" key="13">
    <source>
        <dbReference type="PIRSR" id="PIRSR001558-1"/>
    </source>
</evidence>
<accession>A0A183C1Q4</accession>
<dbReference type="InterPro" id="IPR014049">
    <property type="entry name" value="Glutathione_synthase_N_euk"/>
</dbReference>
<dbReference type="PANTHER" id="PTHR11130">
    <property type="entry name" value="GLUTATHIONE SYNTHETASE"/>
    <property type="match status" value="1"/>
</dbReference>
<evidence type="ECO:0000256" key="2">
    <source>
        <dbReference type="ARBA" id="ARBA00010385"/>
    </source>
</evidence>
<evidence type="ECO:0000256" key="6">
    <source>
        <dbReference type="ARBA" id="ARBA00022684"/>
    </source>
</evidence>
<feature type="binding site" evidence="13">
    <location>
        <position position="316"/>
    </location>
    <ligand>
        <name>ATP</name>
        <dbReference type="ChEBI" id="CHEBI:30616"/>
    </ligand>
</feature>
<reference evidence="18" key="3">
    <citation type="submission" date="2016-06" db="UniProtKB">
        <authorList>
            <consortium name="WormBaseParasite"/>
        </authorList>
    </citation>
    <scope>IDENTIFICATION</scope>
</reference>
<comment type="similarity">
    <text evidence="2 12">Belongs to the eukaryotic GSH synthase family.</text>
</comment>
<dbReference type="Gene3D" id="3.30.1490.50">
    <property type="match status" value="1"/>
</dbReference>
<feature type="binding site" evidence="13">
    <location>
        <position position="421"/>
    </location>
    <ligand>
        <name>ATP</name>
        <dbReference type="ChEBI" id="CHEBI:30616"/>
    </ligand>
</feature>
<evidence type="ECO:0000256" key="8">
    <source>
        <dbReference type="ARBA" id="ARBA00022741"/>
    </source>
</evidence>
<dbReference type="Gene3D" id="3.30.470.20">
    <property type="entry name" value="ATP-grasp fold, B domain"/>
    <property type="match status" value="2"/>
</dbReference>
<proteinExistence type="inferred from homology"/>
<keyword evidence="9 12" id="KW-0067">ATP-binding</keyword>
<evidence type="ECO:0000313" key="17">
    <source>
        <dbReference type="Proteomes" id="UP000050741"/>
    </source>
</evidence>
<dbReference type="GO" id="GO:0043295">
    <property type="term" value="F:glutathione binding"/>
    <property type="evidence" value="ECO:0007669"/>
    <property type="project" value="UniProtKB-UniRule"/>
</dbReference>
<dbReference type="GO" id="GO:0005829">
    <property type="term" value="C:cytosol"/>
    <property type="evidence" value="ECO:0007669"/>
    <property type="project" value="TreeGrafter"/>
</dbReference>
<feature type="binding site" evidence="13">
    <location>
        <position position="392"/>
    </location>
    <ligand>
        <name>ATP</name>
        <dbReference type="ChEBI" id="CHEBI:30616"/>
    </ligand>
</feature>
<dbReference type="GO" id="GO:0000287">
    <property type="term" value="F:magnesium ion binding"/>
    <property type="evidence" value="ECO:0007669"/>
    <property type="project" value="UniProtKB-UniRule"/>
</dbReference>
<comment type="cofactor">
    <cofactor evidence="12 14">
        <name>Mg(2+)</name>
        <dbReference type="ChEBI" id="CHEBI:18420"/>
    </cofactor>
    <text evidence="12 14">Binds 1 Mg(2+) ion per subunit.</text>
</comment>
<dbReference type="PANTHER" id="PTHR11130:SF0">
    <property type="entry name" value="GLUTATHIONE SYNTHETASE"/>
    <property type="match status" value="1"/>
</dbReference>
<evidence type="ECO:0000256" key="10">
    <source>
        <dbReference type="ARBA" id="ARBA00022842"/>
    </source>
</evidence>
<keyword evidence="10 12" id="KW-0460">Magnesium</keyword>
<feature type="binding site" evidence="13">
    <location>
        <position position="427"/>
    </location>
    <ligand>
        <name>ATP</name>
        <dbReference type="ChEBI" id="CHEBI:30616"/>
    </ligand>
</feature>
<evidence type="ECO:0000256" key="5">
    <source>
        <dbReference type="ARBA" id="ARBA00022598"/>
    </source>
</evidence>
<evidence type="ECO:0000256" key="7">
    <source>
        <dbReference type="ARBA" id="ARBA00022723"/>
    </source>
</evidence>
<evidence type="ECO:0000256" key="12">
    <source>
        <dbReference type="PIRNR" id="PIRNR001558"/>
    </source>
</evidence>
<feature type="binding site" evidence="14">
    <location>
        <position position="336"/>
    </location>
    <ligand>
        <name>Mg(2+)</name>
        <dbReference type="ChEBI" id="CHEBI:18420"/>
    </ligand>
</feature>
<feature type="binding site" evidence="13">
    <location>
        <begin position="332"/>
        <end position="341"/>
    </location>
    <ligand>
        <name>ATP</name>
        <dbReference type="ChEBI" id="CHEBI:30616"/>
    </ligand>
</feature>
<dbReference type="InterPro" id="IPR004887">
    <property type="entry name" value="GSH_synth_subst-bd"/>
</dbReference>